<dbReference type="InterPro" id="IPR023333">
    <property type="entry name" value="Proteasome_suB-type"/>
</dbReference>
<dbReference type="Gene3D" id="3.60.20.10">
    <property type="entry name" value="Glutamine Phosphoribosylpyrophosphate, subunit 1, domain 1"/>
    <property type="match status" value="1"/>
</dbReference>
<dbReference type="SUPFAM" id="SSF56235">
    <property type="entry name" value="N-terminal nucleophile aminohydrolases (Ntn hydrolases)"/>
    <property type="match status" value="1"/>
</dbReference>
<reference evidence="7" key="1">
    <citation type="submission" date="2022-11" db="UniProtKB">
        <authorList>
            <consortium name="WormBaseParasite"/>
        </authorList>
    </citation>
    <scope>IDENTIFICATION</scope>
</reference>
<evidence type="ECO:0000256" key="3">
    <source>
        <dbReference type="ARBA" id="ARBA00023242"/>
    </source>
</evidence>
<protein>
    <recommendedName>
        <fullName evidence="5">Proteasome subunit beta</fullName>
    </recommendedName>
</protein>
<organism evidence="6 7">
    <name type="scientific">Acrobeloides nanus</name>
    <dbReference type="NCBI Taxonomy" id="290746"/>
    <lineage>
        <taxon>Eukaryota</taxon>
        <taxon>Metazoa</taxon>
        <taxon>Ecdysozoa</taxon>
        <taxon>Nematoda</taxon>
        <taxon>Chromadorea</taxon>
        <taxon>Rhabditida</taxon>
        <taxon>Tylenchina</taxon>
        <taxon>Cephalobomorpha</taxon>
        <taxon>Cephaloboidea</taxon>
        <taxon>Cephalobidae</taxon>
        <taxon>Acrobeloides</taxon>
    </lineage>
</organism>
<name>A0A914DZA1_9BILA</name>
<dbReference type="Proteomes" id="UP000887540">
    <property type="component" value="Unplaced"/>
</dbReference>
<keyword evidence="1 5" id="KW-0963">Cytoplasm</keyword>
<keyword evidence="6" id="KW-1185">Reference proteome</keyword>
<evidence type="ECO:0000313" key="6">
    <source>
        <dbReference type="Proteomes" id="UP000887540"/>
    </source>
</evidence>
<dbReference type="InterPro" id="IPR001353">
    <property type="entry name" value="Proteasome_sua/b"/>
</dbReference>
<comment type="subcellular location">
    <subcellularLocation>
        <location evidence="5">Cytoplasm</location>
    </subcellularLocation>
    <subcellularLocation>
        <location evidence="5">Nucleus</location>
    </subcellularLocation>
</comment>
<dbReference type="GO" id="GO:0010498">
    <property type="term" value="P:proteasomal protein catabolic process"/>
    <property type="evidence" value="ECO:0007669"/>
    <property type="project" value="InterPro"/>
</dbReference>
<keyword evidence="3 5" id="KW-0539">Nucleus</keyword>
<evidence type="ECO:0000256" key="5">
    <source>
        <dbReference type="RuleBase" id="RU004203"/>
    </source>
</evidence>
<sequence length="202" mass="22886">MAGTSFLAGVRTKDFVILASDKIAFAFGAIVVSEEDNKELKLGDRLYMTCMGEGGDVSNFGEWVMRNLHLYKLRNGYEISPKAAHHWIRRAISENLRTEDHWQVDLLLGGYDVNENKAFLGSVDYLGTGIADQNFLFRGFPGRFAYAIMDKAYREDLNETEAIDLIRKCLAEAKKRFIVNLPAFRLLIIDKNGARHLADITF</sequence>
<dbReference type="AlphaFoldDB" id="A0A914DZA1"/>
<comment type="function">
    <text evidence="5">Component of the proteasome, a multicatalytic proteinase complex which is characterized by its ability to cleave peptides with Arg, Phe, Tyr, Leu, and Glu adjacent to the leaving group at neutral or slightly basic pH. The proteasome has an ATP-dependent proteolytic activity.</text>
</comment>
<dbReference type="CDD" id="cd03758">
    <property type="entry name" value="proteasome_beta_type_2"/>
    <property type="match status" value="1"/>
</dbReference>
<evidence type="ECO:0000256" key="4">
    <source>
        <dbReference type="ARBA" id="ARBA00026071"/>
    </source>
</evidence>
<dbReference type="GO" id="GO:0005839">
    <property type="term" value="C:proteasome core complex"/>
    <property type="evidence" value="ECO:0007669"/>
    <property type="project" value="InterPro"/>
</dbReference>
<dbReference type="GO" id="GO:0005634">
    <property type="term" value="C:nucleus"/>
    <property type="evidence" value="ECO:0007669"/>
    <property type="project" value="UniProtKB-SubCell"/>
</dbReference>
<dbReference type="WBParaSite" id="ACRNAN_scaffold493.g17090.t1">
    <property type="protein sequence ID" value="ACRNAN_scaffold493.g17090.t1"/>
    <property type="gene ID" value="ACRNAN_scaffold493.g17090"/>
</dbReference>
<evidence type="ECO:0000256" key="2">
    <source>
        <dbReference type="ARBA" id="ARBA00022942"/>
    </source>
</evidence>
<comment type="similarity">
    <text evidence="5">Belongs to the peptidase T1B family.</text>
</comment>
<evidence type="ECO:0000256" key="1">
    <source>
        <dbReference type="ARBA" id="ARBA00022490"/>
    </source>
</evidence>
<dbReference type="PROSITE" id="PS51476">
    <property type="entry name" value="PROTEASOME_BETA_2"/>
    <property type="match status" value="1"/>
</dbReference>
<proteinExistence type="inferred from homology"/>
<dbReference type="InterPro" id="IPR035206">
    <property type="entry name" value="Proteasome_beta2"/>
</dbReference>
<comment type="subunit">
    <text evidence="5">Component of the proteasome complex.</text>
</comment>
<keyword evidence="2 5" id="KW-0647">Proteasome</keyword>
<evidence type="ECO:0000313" key="7">
    <source>
        <dbReference type="WBParaSite" id="ACRNAN_scaffold493.g17090.t1"/>
    </source>
</evidence>
<accession>A0A914DZA1</accession>
<dbReference type="PANTHER" id="PTHR32194:SF2">
    <property type="entry name" value="PROTEASOME SUBUNIT BETA TYPE-1"/>
    <property type="match status" value="1"/>
</dbReference>
<dbReference type="InterPro" id="IPR029055">
    <property type="entry name" value="Ntn_hydrolases_N"/>
</dbReference>
<dbReference type="Pfam" id="PF00227">
    <property type="entry name" value="Proteasome"/>
    <property type="match status" value="1"/>
</dbReference>
<dbReference type="PANTHER" id="PTHR32194">
    <property type="entry name" value="METALLOPROTEASE TLDD"/>
    <property type="match status" value="1"/>
</dbReference>
<dbReference type="GO" id="GO:0005737">
    <property type="term" value="C:cytoplasm"/>
    <property type="evidence" value="ECO:0007669"/>
    <property type="project" value="UniProtKB-SubCell"/>
</dbReference>
<comment type="subunit">
    <text evidence="4">The 26S proteasome consists of a 20S proteasome core and two 19S regulatory subunits. The 20S proteasome core is composed of 28 subunits that are arranged in four stacked rings, resulting in a barrel-shaped structure. The two end rings are each formed by seven alpha subunits, and the two central rings are each formed by seven beta subunits. The catalytic chamber with the active sites is on the inside of the barrel.</text>
</comment>